<dbReference type="GO" id="GO:0000160">
    <property type="term" value="P:phosphorelay signal transduction system"/>
    <property type="evidence" value="ECO:0007669"/>
    <property type="project" value="UniProtKB-KW"/>
</dbReference>
<dbReference type="PANTHER" id="PTHR24421">
    <property type="entry name" value="NITRATE/NITRITE SENSOR PROTEIN NARX-RELATED"/>
    <property type="match status" value="1"/>
</dbReference>
<evidence type="ECO:0000259" key="7">
    <source>
        <dbReference type="SMART" id="SM00387"/>
    </source>
</evidence>
<keyword evidence="6" id="KW-0732">Signal</keyword>
<keyword evidence="3" id="KW-0902">Two-component regulatory system</keyword>
<feature type="compositionally biased region" description="Polar residues" evidence="4">
    <location>
        <begin position="608"/>
        <end position="617"/>
    </location>
</feature>
<feature type="transmembrane region" description="Helical" evidence="5">
    <location>
        <begin position="372"/>
        <end position="390"/>
    </location>
</feature>
<keyword evidence="1" id="KW-0808">Transferase</keyword>
<feature type="transmembrane region" description="Helical" evidence="5">
    <location>
        <begin position="221"/>
        <end position="238"/>
    </location>
</feature>
<evidence type="ECO:0000256" key="3">
    <source>
        <dbReference type="ARBA" id="ARBA00023012"/>
    </source>
</evidence>
<evidence type="ECO:0000256" key="4">
    <source>
        <dbReference type="SAM" id="MobiDB-lite"/>
    </source>
</evidence>
<reference evidence="8" key="1">
    <citation type="journal article" date="2010" name="Appl. Environ. Microbiol.">
        <title>Expanding small-molecule functional metagenomics through parallel screening of broad-host-range cosmid environmental DNA libraries in diverse proteobacteria.</title>
        <authorList>
            <person name="Craig J.W."/>
            <person name="Chang F.Y."/>
            <person name="Kim J.H."/>
            <person name="Obiajulu S.C."/>
            <person name="Brady S.F."/>
        </authorList>
    </citation>
    <scope>NUCLEOTIDE SEQUENCE</scope>
</reference>
<dbReference type="Gene3D" id="3.30.565.10">
    <property type="entry name" value="Histidine kinase-like ATPase, C-terminal domain"/>
    <property type="match status" value="1"/>
</dbReference>
<dbReference type="InterPro" id="IPR050482">
    <property type="entry name" value="Sensor_HK_TwoCompSys"/>
</dbReference>
<evidence type="ECO:0000313" key="8">
    <source>
        <dbReference type="EMBL" id="AEQ20340.1"/>
    </source>
</evidence>
<sequence length="627" mass="68443">MCTTRPRRCSRRGNLACWTRLACCWLVLVALAGPAPAAAGSSLTLDRARFVLTDDPQPPADQAAWTEVTLPDNWSARIRNVAGTGWYRMTFDLDAVPDDGLAILVRRLSMNGEFYVNGARVLSGGRMDAPVTRRWNTPFFVEIAKPLLHADRNVLDIRLHAFRNNNGGLGRVEIGDPATLRAEHAFVDAVHVKGAILSFAVALVAAFIGIVAWLRMGRQTLYGLFGLAMVAWAVRYANYFIQDVSINSTAYAVVVNSAQGWFFIFFTHFLLRLSGRHWPRVEAVFYSMGIVGTLAIWAAFQGWMPLWLVVAGWSFVWLPGCAAMLLVSARTVARWPRSIVAWLVLGVAWLYVPLTFRELLITTNAVDFDTSYIAHYVGIPLAVLISWMLIDRLVAAGRAAAEAELANARAVFDERMRITQDMHDGLGLQLNAALRVVERGDLDAQKFAALLRGCLDELRLVVDSAASVSGEFLPLLASLRIRLQPKLEAIGIRLHWQMQQFPDGLVLPPGMAMQILRIVQETVNNTLKHAQASVITFQVVGSTRPGHVALVVGDNGIGFAQDAITPGRGLSGMRRRAAGAGVDVVVQSSATPPTGTSVRIDIPDRPPASTQPGTAASSEHRSGGPPF</sequence>
<keyword evidence="5" id="KW-0812">Transmembrane</keyword>
<dbReference type="AlphaFoldDB" id="G4WV88"/>
<feature type="compositionally biased region" description="Basic and acidic residues" evidence="4">
    <location>
        <begin position="618"/>
        <end position="627"/>
    </location>
</feature>
<keyword evidence="5" id="KW-1133">Transmembrane helix</keyword>
<proteinExistence type="predicted"/>
<protein>
    <submittedName>
        <fullName evidence="8">Signal transduction histidine kinase</fullName>
    </submittedName>
</protein>
<dbReference type="CDD" id="cd16917">
    <property type="entry name" value="HATPase_UhpB-NarQ-NarX-like"/>
    <property type="match status" value="1"/>
</dbReference>
<reference evidence="8" key="2">
    <citation type="journal article" date="2011" name="J. Bacteriol.">
        <title>Long-chain N-acyl amino acid synthases are linked to the putative PEP-CTERM/exosortase protein-sorting system in Gram-negative bacteria.</title>
        <authorList>
            <person name="Craig J.W."/>
            <person name="Cherry M.A."/>
            <person name="Brady S.F."/>
        </authorList>
    </citation>
    <scope>NUCLEOTIDE SEQUENCE</scope>
</reference>
<dbReference type="Pfam" id="PF02518">
    <property type="entry name" value="HATPase_c"/>
    <property type="match status" value="1"/>
</dbReference>
<dbReference type="InterPro" id="IPR036890">
    <property type="entry name" value="HATPase_C_sf"/>
</dbReference>
<feature type="domain" description="Histidine kinase/HSP90-like ATPase" evidence="7">
    <location>
        <begin position="510"/>
        <end position="606"/>
    </location>
</feature>
<feature type="transmembrane region" description="Helical" evidence="5">
    <location>
        <begin position="339"/>
        <end position="360"/>
    </location>
</feature>
<dbReference type="InterPro" id="IPR008979">
    <property type="entry name" value="Galactose-bd-like_sf"/>
</dbReference>
<name>G4WV88_9BACT</name>
<dbReference type="InterPro" id="IPR003594">
    <property type="entry name" value="HATPase_dom"/>
</dbReference>
<evidence type="ECO:0000256" key="6">
    <source>
        <dbReference type="SAM" id="SignalP"/>
    </source>
</evidence>
<keyword evidence="5" id="KW-0472">Membrane</keyword>
<feature type="transmembrane region" description="Helical" evidence="5">
    <location>
        <begin position="306"/>
        <end position="327"/>
    </location>
</feature>
<feature type="chain" id="PRO_5003470718" evidence="6">
    <location>
        <begin position="40"/>
        <end position="627"/>
    </location>
</feature>
<accession>G4WV88</accession>
<dbReference type="SUPFAM" id="SSF49785">
    <property type="entry name" value="Galactose-binding domain-like"/>
    <property type="match status" value="1"/>
</dbReference>
<dbReference type="SMART" id="SM00387">
    <property type="entry name" value="HATPase_c"/>
    <property type="match status" value="1"/>
</dbReference>
<keyword evidence="2 8" id="KW-0418">Kinase</keyword>
<dbReference type="GO" id="GO:0016301">
    <property type="term" value="F:kinase activity"/>
    <property type="evidence" value="ECO:0007669"/>
    <property type="project" value="UniProtKB-KW"/>
</dbReference>
<organism evidence="8">
    <name type="scientific">uncultured bacterium EC5</name>
    <dbReference type="NCBI Taxonomy" id="672206"/>
    <lineage>
        <taxon>Bacteria</taxon>
        <taxon>environmental samples</taxon>
    </lineage>
</organism>
<dbReference type="EMBL" id="JF429406">
    <property type="protein sequence ID" value="AEQ20340.1"/>
    <property type="molecule type" value="Genomic_DNA"/>
</dbReference>
<feature type="region of interest" description="Disordered" evidence="4">
    <location>
        <begin position="587"/>
        <end position="627"/>
    </location>
</feature>
<feature type="transmembrane region" description="Helical" evidence="5">
    <location>
        <begin position="195"/>
        <end position="214"/>
    </location>
</feature>
<evidence type="ECO:0000256" key="5">
    <source>
        <dbReference type="SAM" id="Phobius"/>
    </source>
</evidence>
<dbReference type="SUPFAM" id="SSF55874">
    <property type="entry name" value="ATPase domain of HSP90 chaperone/DNA topoisomerase II/histidine kinase"/>
    <property type="match status" value="1"/>
</dbReference>
<evidence type="ECO:0000256" key="2">
    <source>
        <dbReference type="ARBA" id="ARBA00022777"/>
    </source>
</evidence>
<feature type="transmembrane region" description="Helical" evidence="5">
    <location>
        <begin position="250"/>
        <end position="271"/>
    </location>
</feature>
<evidence type="ECO:0000256" key="1">
    <source>
        <dbReference type="ARBA" id="ARBA00022679"/>
    </source>
</evidence>
<dbReference type="Gene3D" id="2.60.120.260">
    <property type="entry name" value="Galactose-binding domain-like"/>
    <property type="match status" value="1"/>
</dbReference>
<dbReference type="PANTHER" id="PTHR24421:SF58">
    <property type="entry name" value="SIGNAL TRANSDUCTION HISTIDINE-PROTEIN KINASE_PHOSPHATASE UHPB"/>
    <property type="match status" value="1"/>
</dbReference>
<feature type="signal peptide" evidence="6">
    <location>
        <begin position="1"/>
        <end position="39"/>
    </location>
</feature>
<feature type="transmembrane region" description="Helical" evidence="5">
    <location>
        <begin position="283"/>
        <end position="300"/>
    </location>
</feature>